<evidence type="ECO:0000256" key="1">
    <source>
        <dbReference type="ARBA" id="ARBA00022605"/>
    </source>
</evidence>
<reference evidence="4" key="1">
    <citation type="submission" date="2023-10" db="EMBL/GenBank/DDBJ databases">
        <title>Genome assemblies of two species of porcelain crab, Petrolisthes cinctipes and Petrolisthes manimaculis (Anomura: Porcellanidae).</title>
        <authorList>
            <person name="Angst P."/>
        </authorList>
    </citation>
    <scope>NUCLEOTIDE SEQUENCE</scope>
    <source>
        <strain evidence="4">PB745_01</strain>
        <tissue evidence="4">Gill</tissue>
    </source>
</reference>
<gene>
    <name evidence="4" type="ORF">Pcinc_005043</name>
</gene>
<dbReference type="Gene3D" id="3.40.50.1000">
    <property type="entry name" value="HAD superfamily/HAD-like"/>
    <property type="match status" value="1"/>
</dbReference>
<dbReference type="PANTHER" id="PTHR20371">
    <property type="entry name" value="ENOLASE-PHOSPHATASE E1"/>
    <property type="match status" value="1"/>
</dbReference>
<protein>
    <recommendedName>
        <fullName evidence="6">Enolase-phosphatase E1</fullName>
    </recommendedName>
</protein>
<keyword evidence="1" id="KW-0028">Amino-acid biosynthesis</keyword>
<proteinExistence type="predicted"/>
<dbReference type="Pfam" id="PF00702">
    <property type="entry name" value="Hydrolase"/>
    <property type="match status" value="1"/>
</dbReference>
<dbReference type="CDD" id="cd01629">
    <property type="entry name" value="HAD_EP"/>
    <property type="match status" value="1"/>
</dbReference>
<dbReference type="InterPro" id="IPR036412">
    <property type="entry name" value="HAD-like_sf"/>
</dbReference>
<evidence type="ECO:0000313" key="5">
    <source>
        <dbReference type="Proteomes" id="UP001286313"/>
    </source>
</evidence>
<dbReference type="SFLD" id="SFLDF00044">
    <property type="entry name" value="enolase-phosphatase"/>
    <property type="match status" value="1"/>
</dbReference>
<dbReference type="GO" id="GO:0043874">
    <property type="term" value="F:acireductone synthase activity"/>
    <property type="evidence" value="ECO:0007669"/>
    <property type="project" value="InterPro"/>
</dbReference>
<dbReference type="PANTHER" id="PTHR20371:SF1">
    <property type="entry name" value="ENOLASE-PHOSPHATASE E1"/>
    <property type="match status" value="1"/>
</dbReference>
<dbReference type="GO" id="GO:0019509">
    <property type="term" value="P:L-methionine salvage from methylthioadenosine"/>
    <property type="evidence" value="ECO:0007669"/>
    <property type="project" value="InterPro"/>
</dbReference>
<name>A0AAE1L0I5_PETCI</name>
<dbReference type="SFLD" id="SFLDG01129">
    <property type="entry name" value="C1.5:_HAD__Beta-PGM__Phosphata"/>
    <property type="match status" value="1"/>
</dbReference>
<dbReference type="Gene3D" id="1.10.720.60">
    <property type="match status" value="1"/>
</dbReference>
<comment type="caution">
    <text evidence="4">The sequence shown here is derived from an EMBL/GenBank/DDBJ whole genome shotgun (WGS) entry which is preliminary data.</text>
</comment>
<evidence type="ECO:0000313" key="4">
    <source>
        <dbReference type="EMBL" id="KAK3891038.1"/>
    </source>
</evidence>
<sequence length="259" mass="28790">MEKAPNDLPNLLKDISIIILDIEGTTTSIAFVKEVLFSYVLREVGQHLETTWLTEETKKDVAALKRQNEDDVAAGVSGVVMWPDNNEMEVVIPFLVSNVCDMVEQDRKVGPLKTLQGHMWSRAYQQGTIKGHIYEDVTGALKAWQEEGKKVVIYSSGSVEAQKLLFKHSCHGDLLQYLSDHFDTGVGAKGESDSYRNILKRLQSPPPATVLFITDIAKEARAATEAGLQVVLSVREGTKPLTKQDLKTYPTITTFTQLL</sequence>
<keyword evidence="2" id="KW-0378">Hydrolase</keyword>
<evidence type="ECO:0008006" key="6">
    <source>
        <dbReference type="Google" id="ProtNLM"/>
    </source>
</evidence>
<dbReference type="InterPro" id="IPR006439">
    <property type="entry name" value="HAD-SF_hydro_IA"/>
</dbReference>
<dbReference type="AlphaFoldDB" id="A0AAE1L0I5"/>
<accession>A0AAE1L0I5</accession>
<dbReference type="InterPro" id="IPR023943">
    <property type="entry name" value="Enolase-ppase_E1"/>
</dbReference>
<evidence type="ECO:0000256" key="3">
    <source>
        <dbReference type="ARBA" id="ARBA00023167"/>
    </source>
</evidence>
<dbReference type="GO" id="GO:0000287">
    <property type="term" value="F:magnesium ion binding"/>
    <property type="evidence" value="ECO:0007669"/>
    <property type="project" value="InterPro"/>
</dbReference>
<dbReference type="NCBIfam" id="TIGR01549">
    <property type="entry name" value="HAD-SF-IA-v1"/>
    <property type="match status" value="1"/>
</dbReference>
<dbReference type="SUPFAM" id="SSF56784">
    <property type="entry name" value="HAD-like"/>
    <property type="match status" value="1"/>
</dbReference>
<evidence type="ECO:0000256" key="2">
    <source>
        <dbReference type="ARBA" id="ARBA00022801"/>
    </source>
</evidence>
<dbReference type="EMBL" id="JAWQEG010000375">
    <property type="protein sequence ID" value="KAK3891038.1"/>
    <property type="molecule type" value="Genomic_DNA"/>
</dbReference>
<dbReference type="Proteomes" id="UP001286313">
    <property type="component" value="Unassembled WGS sequence"/>
</dbReference>
<dbReference type="SFLD" id="SFLDS00003">
    <property type="entry name" value="Haloacid_Dehalogenase"/>
    <property type="match status" value="1"/>
</dbReference>
<dbReference type="SFLD" id="SFLDG01133">
    <property type="entry name" value="C1.5.4:_Enolase-phosphatase_Li"/>
    <property type="match status" value="1"/>
</dbReference>
<dbReference type="NCBIfam" id="TIGR01691">
    <property type="entry name" value="enolase-ppase"/>
    <property type="match status" value="1"/>
</dbReference>
<keyword evidence="3" id="KW-0486">Methionine biosynthesis</keyword>
<organism evidence="4 5">
    <name type="scientific">Petrolisthes cinctipes</name>
    <name type="common">Flat porcelain crab</name>
    <dbReference type="NCBI Taxonomy" id="88211"/>
    <lineage>
        <taxon>Eukaryota</taxon>
        <taxon>Metazoa</taxon>
        <taxon>Ecdysozoa</taxon>
        <taxon>Arthropoda</taxon>
        <taxon>Crustacea</taxon>
        <taxon>Multicrustacea</taxon>
        <taxon>Malacostraca</taxon>
        <taxon>Eumalacostraca</taxon>
        <taxon>Eucarida</taxon>
        <taxon>Decapoda</taxon>
        <taxon>Pleocyemata</taxon>
        <taxon>Anomura</taxon>
        <taxon>Galatheoidea</taxon>
        <taxon>Porcellanidae</taxon>
        <taxon>Petrolisthes</taxon>
    </lineage>
</organism>
<dbReference type="InterPro" id="IPR023214">
    <property type="entry name" value="HAD_sf"/>
</dbReference>
<keyword evidence="5" id="KW-1185">Reference proteome</keyword>
<dbReference type="FunFam" id="3.40.50.1000:FF:000079">
    <property type="entry name" value="Enolase-phosphatase E1"/>
    <property type="match status" value="1"/>
</dbReference>